<dbReference type="SUPFAM" id="SSF54427">
    <property type="entry name" value="NTF2-like"/>
    <property type="match status" value="1"/>
</dbReference>
<gene>
    <name evidence="1" type="ORF">AHMF7605_06975</name>
</gene>
<dbReference type="Pfam" id="PF07366">
    <property type="entry name" value="SnoaL"/>
    <property type="match status" value="1"/>
</dbReference>
<dbReference type="GO" id="GO:0030638">
    <property type="term" value="P:polyketide metabolic process"/>
    <property type="evidence" value="ECO:0007669"/>
    <property type="project" value="InterPro"/>
</dbReference>
<name>A0A2T2YCN8_9BACT</name>
<proteinExistence type="predicted"/>
<dbReference type="AlphaFoldDB" id="A0A2T2YCN8"/>
<accession>A0A2T2YCN8</accession>
<dbReference type="InterPro" id="IPR032710">
    <property type="entry name" value="NTF2-like_dom_sf"/>
</dbReference>
<keyword evidence="2" id="KW-1185">Reference proteome</keyword>
<evidence type="ECO:0008006" key="3">
    <source>
        <dbReference type="Google" id="ProtNLM"/>
    </source>
</evidence>
<dbReference type="RefSeq" id="WP_106927771.1">
    <property type="nucleotide sequence ID" value="NZ_PYFT01000001.1"/>
</dbReference>
<organism evidence="1 2">
    <name type="scientific">Adhaeribacter arboris</name>
    <dbReference type="NCBI Taxonomy" id="2072846"/>
    <lineage>
        <taxon>Bacteria</taxon>
        <taxon>Pseudomonadati</taxon>
        <taxon>Bacteroidota</taxon>
        <taxon>Cytophagia</taxon>
        <taxon>Cytophagales</taxon>
        <taxon>Hymenobacteraceae</taxon>
        <taxon>Adhaeribacter</taxon>
    </lineage>
</organism>
<dbReference type="Gene3D" id="3.10.450.50">
    <property type="match status" value="1"/>
</dbReference>
<dbReference type="Proteomes" id="UP000240357">
    <property type="component" value="Unassembled WGS sequence"/>
</dbReference>
<dbReference type="OrthoDB" id="4774596at2"/>
<protein>
    <recommendedName>
        <fullName evidence="3">Ester cyclase</fullName>
    </recommendedName>
</protein>
<dbReference type="InterPro" id="IPR009959">
    <property type="entry name" value="Cyclase_SnoaL-like"/>
</dbReference>
<dbReference type="EMBL" id="PYFT01000001">
    <property type="protein sequence ID" value="PSR53291.1"/>
    <property type="molecule type" value="Genomic_DNA"/>
</dbReference>
<dbReference type="PANTHER" id="PTHR38436">
    <property type="entry name" value="POLYKETIDE CYCLASE SNOAL-LIKE DOMAIN"/>
    <property type="match status" value="1"/>
</dbReference>
<evidence type="ECO:0000313" key="1">
    <source>
        <dbReference type="EMBL" id="PSR53291.1"/>
    </source>
</evidence>
<reference evidence="1 2" key="1">
    <citation type="submission" date="2018-03" db="EMBL/GenBank/DDBJ databases">
        <title>Adhaeribacter sp. HMF7605 Genome sequencing and assembly.</title>
        <authorList>
            <person name="Kang H."/>
            <person name="Kang J."/>
            <person name="Cha I."/>
            <person name="Kim H."/>
            <person name="Joh K."/>
        </authorList>
    </citation>
    <scope>NUCLEOTIDE SEQUENCE [LARGE SCALE GENOMIC DNA]</scope>
    <source>
        <strain evidence="1 2">HMF7605</strain>
    </source>
</reference>
<dbReference type="PANTHER" id="PTHR38436:SF1">
    <property type="entry name" value="ESTER CYCLASE"/>
    <property type="match status" value="1"/>
</dbReference>
<comment type="caution">
    <text evidence="1">The sequence shown here is derived from an EMBL/GenBank/DDBJ whole genome shotgun (WGS) entry which is preliminary data.</text>
</comment>
<evidence type="ECO:0000313" key="2">
    <source>
        <dbReference type="Proteomes" id="UP000240357"/>
    </source>
</evidence>
<sequence>MNAELKPMKASFSIVVADLEANKQLVQRHFNEVINGKNLDVIAQLFAEDFYSVAPNGKIVTGRENLSNYLGYFFSAFPDLHMTVEELIAENETVVARVRVTGTQQGEFWGIAPTNKFISIQEVFIVKVVNNWVVEARPLPDLHSLFQQLSAH</sequence>